<dbReference type="Pfam" id="PF19749">
    <property type="entry name" value="DUF6236"/>
    <property type="match status" value="1"/>
</dbReference>
<dbReference type="RefSeq" id="WP_091744779.1">
    <property type="nucleotide sequence ID" value="NZ_FODY01000005.1"/>
</dbReference>
<protein>
    <submittedName>
        <fullName evidence="1">Uncharacterized protein</fullName>
    </submittedName>
</protein>
<proteinExistence type="predicted"/>
<gene>
    <name evidence="1" type="ORF">SAMN04490178_10579</name>
</gene>
<evidence type="ECO:0000313" key="1">
    <source>
        <dbReference type="EMBL" id="SEO78487.1"/>
    </source>
</evidence>
<dbReference type="EMBL" id="FODY01000005">
    <property type="protein sequence ID" value="SEO78487.1"/>
    <property type="molecule type" value="Genomic_DNA"/>
</dbReference>
<dbReference type="AlphaFoldDB" id="A0A1H8SIU9"/>
<dbReference type="Proteomes" id="UP000198847">
    <property type="component" value="Unassembled WGS sequence"/>
</dbReference>
<reference evidence="1 2" key="1">
    <citation type="submission" date="2016-10" db="EMBL/GenBank/DDBJ databases">
        <authorList>
            <person name="de Groot N.N."/>
        </authorList>
    </citation>
    <scope>NUCLEOTIDE SEQUENCE [LARGE SCALE GENOMIC DNA]</scope>
    <source>
        <strain evidence="1 2">DSM 13305</strain>
    </source>
</reference>
<dbReference type="OrthoDB" id="2082816at2"/>
<dbReference type="InterPro" id="IPR046203">
    <property type="entry name" value="DUF6236"/>
</dbReference>
<sequence>MAVLTKHIAEGKSPYTVPVTDTLIARDLLYCSPEHTNHLGINLILENIFPSPGNDVPLQDIIEFRIRRQDELKQFKDIMSNYFAEVSRIKDVTII</sequence>
<accession>A0A1H8SIU9</accession>
<name>A0A1H8SIU9_9FIRM</name>
<evidence type="ECO:0000313" key="2">
    <source>
        <dbReference type="Proteomes" id="UP000198847"/>
    </source>
</evidence>
<organism evidence="1 2">
    <name type="scientific">Propionispora vibrioides</name>
    <dbReference type="NCBI Taxonomy" id="112903"/>
    <lineage>
        <taxon>Bacteria</taxon>
        <taxon>Bacillati</taxon>
        <taxon>Bacillota</taxon>
        <taxon>Negativicutes</taxon>
        <taxon>Selenomonadales</taxon>
        <taxon>Sporomusaceae</taxon>
        <taxon>Propionispora</taxon>
    </lineage>
</organism>
<keyword evidence="2" id="KW-1185">Reference proteome</keyword>